<keyword evidence="2" id="KW-0472">Membrane</keyword>
<evidence type="ECO:0000313" key="6">
    <source>
        <dbReference type="Proteomes" id="UP000051574"/>
    </source>
</evidence>
<dbReference type="Proteomes" id="UP000051574">
    <property type="component" value="Unassembled WGS sequence"/>
</dbReference>
<dbReference type="Pfam" id="PF15917">
    <property type="entry name" value="Piezo_TM25-28"/>
    <property type="match status" value="1"/>
</dbReference>
<feature type="compositionally biased region" description="Polar residues" evidence="1">
    <location>
        <begin position="161"/>
        <end position="172"/>
    </location>
</feature>
<feature type="transmembrane region" description="Helical" evidence="2">
    <location>
        <begin position="767"/>
        <end position="794"/>
    </location>
</feature>
<reference evidence="5 6" key="1">
    <citation type="submission" date="2015-09" db="EMBL/GenBank/DDBJ databases">
        <title>Draft genome of the scarab beetle Oryctes borbonicus.</title>
        <authorList>
            <person name="Meyer J.M."/>
            <person name="Markov G.V."/>
            <person name="Baskaran P."/>
            <person name="Herrmann M."/>
            <person name="Sommer R.J."/>
            <person name="Roedelsperger C."/>
        </authorList>
    </citation>
    <scope>NUCLEOTIDE SEQUENCE [LARGE SCALE GENOMIC DNA]</scope>
    <source>
        <strain evidence="5">OB123</strain>
        <tissue evidence="5">Whole animal</tissue>
    </source>
</reference>
<feature type="domain" description="Piezo TM25-28" evidence="3">
    <location>
        <begin position="907"/>
        <end position="1090"/>
    </location>
</feature>
<feature type="region of interest" description="Disordered" evidence="1">
    <location>
        <begin position="145"/>
        <end position="172"/>
    </location>
</feature>
<feature type="transmembrane region" description="Helical" evidence="2">
    <location>
        <begin position="806"/>
        <end position="827"/>
    </location>
</feature>
<keyword evidence="2" id="KW-0812">Transmembrane</keyword>
<feature type="transmembrane region" description="Helical" evidence="2">
    <location>
        <begin position="12"/>
        <end position="32"/>
    </location>
</feature>
<dbReference type="InterPro" id="IPR027272">
    <property type="entry name" value="Piezo"/>
</dbReference>
<dbReference type="OrthoDB" id="303066at2759"/>
<feature type="transmembrane region" description="Helical" evidence="2">
    <location>
        <begin position="233"/>
        <end position="251"/>
    </location>
</feature>
<feature type="transmembrane region" description="Helical" evidence="2">
    <location>
        <begin position="597"/>
        <end position="625"/>
    </location>
</feature>
<dbReference type="GO" id="GO:0008381">
    <property type="term" value="F:mechanosensitive monoatomic ion channel activity"/>
    <property type="evidence" value="ECO:0007669"/>
    <property type="project" value="InterPro"/>
</dbReference>
<dbReference type="GO" id="GO:0016020">
    <property type="term" value="C:membrane"/>
    <property type="evidence" value="ECO:0007669"/>
    <property type="project" value="InterPro"/>
</dbReference>
<feature type="transmembrane region" description="Helical" evidence="2">
    <location>
        <begin position="434"/>
        <end position="455"/>
    </location>
</feature>
<feature type="domain" description="Piezo TM1-24" evidence="4">
    <location>
        <begin position="2"/>
        <end position="515"/>
    </location>
</feature>
<feature type="non-terminal residue" evidence="5">
    <location>
        <position position="1"/>
    </location>
</feature>
<feature type="transmembrane region" description="Helical" evidence="2">
    <location>
        <begin position="263"/>
        <end position="280"/>
    </location>
</feature>
<accession>A0A0T6BCZ5</accession>
<feature type="transmembrane region" description="Helical" evidence="2">
    <location>
        <begin position="39"/>
        <end position="60"/>
    </location>
</feature>
<dbReference type="InterPro" id="IPR056769">
    <property type="entry name" value="Piezo_TM1-24"/>
</dbReference>
<proteinExistence type="predicted"/>
<feature type="transmembrane region" description="Helical" evidence="2">
    <location>
        <begin position="930"/>
        <end position="947"/>
    </location>
</feature>
<keyword evidence="2" id="KW-1133">Transmembrane helix</keyword>
<keyword evidence="6" id="KW-1185">Reference proteome</keyword>
<evidence type="ECO:0000256" key="1">
    <source>
        <dbReference type="SAM" id="MobiDB-lite"/>
    </source>
</evidence>
<feature type="transmembrane region" description="Helical" evidence="2">
    <location>
        <begin position="105"/>
        <end position="126"/>
    </location>
</feature>
<feature type="transmembrane region" description="Helical" evidence="2">
    <location>
        <begin position="631"/>
        <end position="653"/>
    </location>
</feature>
<organism evidence="5 6">
    <name type="scientific">Oryctes borbonicus</name>
    <dbReference type="NCBI Taxonomy" id="1629725"/>
    <lineage>
        <taxon>Eukaryota</taxon>
        <taxon>Metazoa</taxon>
        <taxon>Ecdysozoa</taxon>
        <taxon>Arthropoda</taxon>
        <taxon>Hexapoda</taxon>
        <taxon>Insecta</taxon>
        <taxon>Pterygota</taxon>
        <taxon>Neoptera</taxon>
        <taxon>Endopterygota</taxon>
        <taxon>Coleoptera</taxon>
        <taxon>Polyphaga</taxon>
        <taxon>Scarabaeiformia</taxon>
        <taxon>Scarabaeidae</taxon>
        <taxon>Dynastinae</taxon>
        <taxon>Oryctes</taxon>
    </lineage>
</organism>
<feature type="transmembrane region" description="Helical" evidence="2">
    <location>
        <begin position="488"/>
        <end position="509"/>
    </location>
</feature>
<feature type="transmembrane region" description="Helical" evidence="2">
    <location>
        <begin position="986"/>
        <end position="1010"/>
    </location>
</feature>
<evidence type="ECO:0000313" key="5">
    <source>
        <dbReference type="EMBL" id="KRT85167.1"/>
    </source>
</evidence>
<sequence length="1092" mass="127246">LSLCVTSVLRPSIPSGFYFLVFIGASTWWACYRELERGFAIICRIVMVVVFLHIGCIYAYQFEWAQEQFEPSNPYVRYLGIEPLFNTSCANPREIYWLPLPWDRYINPLALIWLFYIMAIVSKSLLEPKMLQRRDSPISERTPLMRGVSPSRRYGSGPKKSLSNITQDSTGSVTVTDNPDDIALSEIGREPEEEEKPGCFEHVVIILESLIQFIIQSSYVATNIIMMTWSITYHSWLTFVLLLWANILWMIPKQRRSMLRSSPFLVCYAIFLLLSAYVYSMDIDQLPSQIYGISLEQIGFNRIKEYPCNPLLVKCLFTVMFWITLRQHVKEIKEARHTTTLADMAAPLQVTVTAATGVTREQQQQEQETQVLKSIGEHLKTFLSRSWIWVVAITLFAVAITGERMTAFRILYMALFLFFIITFQLSFRIWMKVMFGFLLTVIIYSMIILILVYTYQFNDFDRYWEEYLHVPKDQQLDIGLEEYNPAQLFIRLATPTFFVIVTVIQLHYFHKDFMKYSMPSIQPTSEEDSSVQGKVFEQNLKQDDTDSSDLTSLKIDLTDLGNVSTAHLRHKVHLISHKIQEVINFIFVFLEIHMPKFVLLMAMLMCIYDHCAMYYIVVLLVIVTITTGRKMQFFVIYAVSIFTSFLLLSRMVYQIKYIKHENWNVTCETNATENITLNTAEWLGFRETVYGRDLPRLVQWNIAYLVAVTLYTVVLVRQFNYKLSKGQPTTRVFFMFPGITRKDSDKNLKNALKYLANYGYYKFGVEISLMATVALIGFRMDLYAVLYAVWLCILFALNRSLLARMWYFYMCFIAIFIPVQYVMVVGLPPSLCLDFPWDYTRMLRQLQEWAFLMDYEYPPAAKKLVFDVILLILVSRQSVVFRIEGRYKNQNYPGGSNESIIHHAEENNFENPVPDFITYARTYLDIAKRMIFLGFMWLTLAIVFLAGANRVNIFSVGYLVGSFIFLWQGSDIYLRPIPRILKSWNWLLGYNIVVILSKTILQLVGCVFLVDIGECWLVQLLGIGCVRKFVTVHHNLPQNMCEVPRDYIGLVWDGICFGFLIMQRRIFCSYNFFHVIDETKATTILASRGELF</sequence>
<dbReference type="PANTHER" id="PTHR47049">
    <property type="entry name" value="PIEZO-TYPE MECHANOSENSITIVE ION CHANNEL HOMOLOG"/>
    <property type="match status" value="1"/>
</dbReference>
<evidence type="ECO:0000256" key="2">
    <source>
        <dbReference type="SAM" id="Phobius"/>
    </source>
</evidence>
<dbReference type="PANTHER" id="PTHR47049:SF2">
    <property type="entry name" value="PIEZO-TYPE MECHANOSENSITIVE ION CHANNEL HOMOLOG"/>
    <property type="match status" value="1"/>
</dbReference>
<feature type="transmembrane region" description="Helical" evidence="2">
    <location>
        <begin position="864"/>
        <end position="883"/>
    </location>
</feature>
<evidence type="ECO:0000259" key="4">
    <source>
        <dbReference type="Pfam" id="PF24871"/>
    </source>
</evidence>
<dbReference type="InterPro" id="IPR031805">
    <property type="entry name" value="Piezo_TM25-28"/>
</dbReference>
<feature type="transmembrane region" description="Helical" evidence="2">
    <location>
        <begin position="953"/>
        <end position="974"/>
    </location>
</feature>
<feature type="transmembrane region" description="Helical" evidence="2">
    <location>
        <begin position="407"/>
        <end position="427"/>
    </location>
</feature>
<name>A0A0T6BCZ5_9SCAR</name>
<evidence type="ECO:0000259" key="3">
    <source>
        <dbReference type="Pfam" id="PF15917"/>
    </source>
</evidence>
<protein>
    <submittedName>
        <fullName evidence="5">Uncharacterized protein</fullName>
    </submittedName>
</protein>
<feature type="transmembrane region" description="Helical" evidence="2">
    <location>
        <begin position="702"/>
        <end position="719"/>
    </location>
</feature>
<feature type="transmembrane region" description="Helical" evidence="2">
    <location>
        <begin position="382"/>
        <end position="401"/>
    </location>
</feature>
<dbReference type="EMBL" id="LJIG01001773">
    <property type="protein sequence ID" value="KRT85167.1"/>
    <property type="molecule type" value="Genomic_DNA"/>
</dbReference>
<dbReference type="AlphaFoldDB" id="A0A0T6BCZ5"/>
<dbReference type="Pfam" id="PF24871">
    <property type="entry name" value="Piezo_TM1-24"/>
    <property type="match status" value="1"/>
</dbReference>
<gene>
    <name evidence="5" type="ORF">AMK59_3003</name>
</gene>
<comment type="caution">
    <text evidence="5">The sequence shown here is derived from an EMBL/GenBank/DDBJ whole genome shotgun (WGS) entry which is preliminary data.</text>
</comment>